<organism evidence="3 4">
    <name type="scientific">Aplysia californica</name>
    <name type="common">California sea hare</name>
    <dbReference type="NCBI Taxonomy" id="6500"/>
    <lineage>
        <taxon>Eukaryota</taxon>
        <taxon>Metazoa</taxon>
        <taxon>Spiralia</taxon>
        <taxon>Lophotrochozoa</taxon>
        <taxon>Mollusca</taxon>
        <taxon>Gastropoda</taxon>
        <taxon>Heterobranchia</taxon>
        <taxon>Euthyneura</taxon>
        <taxon>Tectipleura</taxon>
        <taxon>Aplysiida</taxon>
        <taxon>Aplysioidea</taxon>
        <taxon>Aplysiidae</taxon>
        <taxon>Aplysia</taxon>
    </lineage>
</organism>
<name>A0ABM0JAF2_APLCA</name>
<dbReference type="Gene3D" id="1.20.5.170">
    <property type="match status" value="1"/>
</dbReference>
<feature type="coiled-coil region" evidence="1">
    <location>
        <begin position="15"/>
        <end position="77"/>
    </location>
</feature>
<feature type="coiled-coil region" evidence="1">
    <location>
        <begin position="560"/>
        <end position="716"/>
    </location>
</feature>
<feature type="coiled-coil region" evidence="1">
    <location>
        <begin position="422"/>
        <end position="449"/>
    </location>
</feature>
<feature type="coiled-coil region" evidence="1">
    <location>
        <begin position="323"/>
        <end position="357"/>
    </location>
</feature>
<protein>
    <submittedName>
        <fullName evidence="4">Coiled-coil domain-containing protein 170</fullName>
    </submittedName>
</protein>
<dbReference type="RefSeq" id="XP_005089149.1">
    <property type="nucleotide sequence ID" value="XM_005089092.2"/>
</dbReference>
<dbReference type="InterPro" id="IPR039139">
    <property type="entry name" value="CCDC170-like"/>
</dbReference>
<keyword evidence="1" id="KW-0175">Coiled coil</keyword>
<reference evidence="4" key="1">
    <citation type="submission" date="2025-08" db="UniProtKB">
        <authorList>
            <consortium name="RefSeq"/>
        </authorList>
    </citation>
    <scope>IDENTIFICATION</scope>
</reference>
<gene>
    <name evidence="4" type="primary">LOC101857843</name>
</gene>
<evidence type="ECO:0000313" key="3">
    <source>
        <dbReference type="Proteomes" id="UP000694888"/>
    </source>
</evidence>
<dbReference type="PANTHER" id="PTHR18863">
    <property type="entry name" value="TSEC-2-RELATED"/>
    <property type="match status" value="1"/>
</dbReference>
<keyword evidence="3" id="KW-1185">Reference proteome</keyword>
<dbReference type="Proteomes" id="UP000694888">
    <property type="component" value="Unplaced"/>
</dbReference>
<proteinExistence type="predicted"/>
<evidence type="ECO:0000256" key="2">
    <source>
        <dbReference type="SAM" id="MobiDB-lite"/>
    </source>
</evidence>
<dbReference type="PANTHER" id="PTHR18863:SF6">
    <property type="entry name" value="COILED-COIL DOMAIN-CONTAINING PROTEIN 170"/>
    <property type="match status" value="1"/>
</dbReference>
<feature type="coiled-coil region" evidence="1">
    <location>
        <begin position="110"/>
        <end position="228"/>
    </location>
</feature>
<feature type="compositionally biased region" description="Basic residues" evidence="2">
    <location>
        <begin position="797"/>
        <end position="810"/>
    </location>
</feature>
<feature type="region of interest" description="Disordered" evidence="2">
    <location>
        <begin position="789"/>
        <end position="823"/>
    </location>
</feature>
<dbReference type="GeneID" id="101857843"/>
<evidence type="ECO:0000313" key="4">
    <source>
        <dbReference type="RefSeq" id="XP_005089149.1"/>
    </source>
</evidence>
<accession>A0ABM0JAF2</accession>
<evidence type="ECO:0000256" key="1">
    <source>
        <dbReference type="SAM" id="Coils"/>
    </source>
</evidence>
<sequence>MSYINIGRESQGLPAINSARRIRDLEAELQAYRQRDAANLTPVGILKYDGSQTRRAVGELQDQVKALREEVKKKDGLVQHLVSLDSAPKVPRAPDSYRLDSLYLGERGAVEATRGELASVQVKFERAQERIRELSVELEAKDVRIRELELRVENNRETEGRLSEMVASLREKLSDFESRADSYETVANRGEYTISTLQRENREANEKIVELEQRLRKQLEEREHSESRLMSEGRRLSDFLVQLSSLLYTEDLVDASQSSIDIVLKKLTDLIQENAMLKGKILNMNEHLNETQLETKASRETIMRLVSEVGREQKITTRYTSDIENLRLERDNAVAVKRDLEREIELLRERVDAGQRSLEATKGELALCNDRFSTMERNYRESSHSVHTSGTQFKLFRDQIANLLSTAFNDVVPTEECIKECVRRITEDKKELDRRAEDYDIRVKQLSEQLEQELSIHRDMAQRAKRFEVESMDMAERLRIAEGELSAGDVLRDGFKFDKEKYLRGLQKLGEIMKMDRISLDLGLDLTMDALVARAEQLVKLETGTLAEKSTHVYSLQRKVKALKEQLESKDLHIDLLRKKMTSLEERVHGRVDAERLRETESLRVQKLEKLVEKYKLQLHDSRQEVQNLKAQLMGSGELKVRTLEQRKDIDELARQIEELEEIRKRQSRKISQLKSTVDETENNRQENSVASENAVQALSSELRTTKNALDNLKYKEKQLLDFRTVVARMLGLDINTLAVPDYEIITRLEKLIEAHHTTAFTTLSLEEALQDVQDGTADDFRRVLTGTDPIVQRSRERSRRKAHKIRTRARSLSPMRRDPRQY</sequence>